<dbReference type="InterPro" id="IPR046341">
    <property type="entry name" value="SET_dom_sf"/>
</dbReference>
<dbReference type="InterPro" id="IPR001214">
    <property type="entry name" value="SET_dom"/>
</dbReference>
<organism evidence="2 3">
    <name type="scientific">Smittium simulii</name>
    <dbReference type="NCBI Taxonomy" id="133385"/>
    <lineage>
        <taxon>Eukaryota</taxon>
        <taxon>Fungi</taxon>
        <taxon>Fungi incertae sedis</taxon>
        <taxon>Zoopagomycota</taxon>
        <taxon>Kickxellomycotina</taxon>
        <taxon>Harpellomycetes</taxon>
        <taxon>Harpellales</taxon>
        <taxon>Legeriomycetaceae</taxon>
        <taxon>Smittium</taxon>
    </lineage>
</organism>
<evidence type="ECO:0000313" key="3">
    <source>
        <dbReference type="Proteomes" id="UP000245383"/>
    </source>
</evidence>
<accession>A0A2T9YT76</accession>
<keyword evidence="3" id="KW-1185">Reference proteome</keyword>
<dbReference type="PANTHER" id="PTHR12197">
    <property type="entry name" value="HISTONE-LYSINE N-METHYLTRANSFERASE SMYD"/>
    <property type="match status" value="1"/>
</dbReference>
<dbReference type="Gene3D" id="1.10.220.160">
    <property type="match status" value="1"/>
</dbReference>
<name>A0A2T9YT76_9FUNG</name>
<dbReference type="InterPro" id="IPR050869">
    <property type="entry name" value="H3K4_H4K5_MeTrfase"/>
</dbReference>
<gene>
    <name evidence="2" type="ORF">BB561_001742</name>
</gene>
<comment type="caution">
    <text evidence="2">The sequence shown here is derived from an EMBL/GenBank/DDBJ whole genome shotgun (WGS) entry which is preliminary data.</text>
</comment>
<protein>
    <recommendedName>
        <fullName evidence="1">SET domain-containing protein</fullName>
    </recommendedName>
</protein>
<dbReference type="CDD" id="cd20071">
    <property type="entry name" value="SET_SMYD"/>
    <property type="match status" value="1"/>
</dbReference>
<feature type="domain" description="SET" evidence="1">
    <location>
        <begin position="131"/>
        <end position="286"/>
    </location>
</feature>
<evidence type="ECO:0000313" key="2">
    <source>
        <dbReference type="EMBL" id="PVU95550.1"/>
    </source>
</evidence>
<dbReference type="Gene3D" id="6.10.140.2220">
    <property type="match status" value="1"/>
</dbReference>
<sequence length="607" mass="69886">MTFTKDTLDLCDHKNLEILNEYPVKLKSKKKNKNLYFVASRDIVAGATVFLEASHAFIIKNTFKEQFSKKINSSAQTNSTEIDEQKCKNEKDDLSMVTFITCNYCNENCKSTENTRTIRCLVLEKLKQNELFNKVDIDRFNFVLNLIEQQISEDSQPQINSKNYIKSSLIHGILPPKGFQGRYWKARVNIESNVLIETIRKLQLHQKHNIKLSRITNYFNLYEYYALDFYDLNANNVYIAKGLFPLFSAGFNHSCAPNCSFGGNANGILAVRSLVDIKSGSTLTISKIDLYQPKYARRRELYLQYQFWCNCARCRLPVSESTDLELEGILCPKCKNQINTTSKNCISNTQNNVSNSSIGKNILIKNSDDLNTSTSNCFKCNYEINADQIEDLKKKLNRDYTRAINTYHHINNQLLSNEFFSSICKSAEASKEKHKIVMCYKKPIKMLESLLLEYENTKKISPYNHQLFNVHRVLLNYYMVVCDYSNALTHCKHITVIIEIKSYYKKAKSVLEMAKSEAQISLGPDHLLYKKITKLIEFVLRGPTENNLSDIEANINDNIIYQSKNSKILDHLLKHNKGNALKKHNSTKKPKGLLKQPSKNVYIAARV</sequence>
<dbReference type="PANTHER" id="PTHR12197:SF282">
    <property type="entry name" value="SET DOMAIN-CONTAINING PROTEIN"/>
    <property type="match status" value="1"/>
</dbReference>
<dbReference type="SUPFAM" id="SSF82199">
    <property type="entry name" value="SET domain"/>
    <property type="match status" value="1"/>
</dbReference>
<dbReference type="OrthoDB" id="1028014at2759"/>
<evidence type="ECO:0000259" key="1">
    <source>
        <dbReference type="Pfam" id="PF00856"/>
    </source>
</evidence>
<dbReference type="AlphaFoldDB" id="A0A2T9YT76"/>
<dbReference type="STRING" id="133385.A0A2T9YT76"/>
<proteinExistence type="predicted"/>
<dbReference type="Pfam" id="PF00856">
    <property type="entry name" value="SET"/>
    <property type="match status" value="1"/>
</dbReference>
<reference evidence="2 3" key="1">
    <citation type="journal article" date="2018" name="MBio">
        <title>Comparative Genomics Reveals the Core Gene Toolbox for the Fungus-Insect Symbiosis.</title>
        <authorList>
            <person name="Wang Y."/>
            <person name="Stata M."/>
            <person name="Wang W."/>
            <person name="Stajich J.E."/>
            <person name="White M.M."/>
            <person name="Moncalvo J.M."/>
        </authorList>
    </citation>
    <scope>NUCLEOTIDE SEQUENCE [LARGE SCALE GENOMIC DNA]</scope>
    <source>
        <strain evidence="2 3">SWE-8-4</strain>
    </source>
</reference>
<dbReference type="Gene3D" id="2.170.270.10">
    <property type="entry name" value="SET domain"/>
    <property type="match status" value="1"/>
</dbReference>
<dbReference type="Proteomes" id="UP000245383">
    <property type="component" value="Unassembled WGS sequence"/>
</dbReference>
<dbReference type="EMBL" id="MBFR01000053">
    <property type="protein sequence ID" value="PVU95550.1"/>
    <property type="molecule type" value="Genomic_DNA"/>
</dbReference>